<sequence>MGRITAPVIAQAHVGVQRMSLAQKVALTDEIFKEQPTLLASILVLPRMGVAMEQLDVAIHVLLVTFQAMKRSGHQWPVVTEDIQEGCLQRLTARARFNEGLPPELVAQIVQQFCDEHAERFLLAFVYGYLGDHDLWAVRTEAEKYLVLATLNLVECIAFVGSAAASK</sequence>
<gene>
    <name evidence="1" type="ORF">EV672_11271</name>
</gene>
<keyword evidence="2" id="KW-1185">Reference proteome</keyword>
<dbReference type="Proteomes" id="UP000294593">
    <property type="component" value="Unassembled WGS sequence"/>
</dbReference>
<name>A0A4R6R1M6_9BURK</name>
<evidence type="ECO:0000313" key="1">
    <source>
        <dbReference type="EMBL" id="TDP79582.1"/>
    </source>
</evidence>
<evidence type="ECO:0000313" key="2">
    <source>
        <dbReference type="Proteomes" id="UP000294593"/>
    </source>
</evidence>
<dbReference type="OrthoDB" id="6198274at2"/>
<comment type="caution">
    <text evidence="1">The sequence shown here is derived from an EMBL/GenBank/DDBJ whole genome shotgun (WGS) entry which is preliminary data.</text>
</comment>
<proteinExistence type="predicted"/>
<dbReference type="EMBL" id="SNXW01000012">
    <property type="protein sequence ID" value="TDP79582.1"/>
    <property type="molecule type" value="Genomic_DNA"/>
</dbReference>
<organism evidence="1 2">
    <name type="scientific">Aquabacterium commune</name>
    <dbReference type="NCBI Taxonomy" id="70586"/>
    <lineage>
        <taxon>Bacteria</taxon>
        <taxon>Pseudomonadati</taxon>
        <taxon>Pseudomonadota</taxon>
        <taxon>Betaproteobacteria</taxon>
        <taxon>Burkholderiales</taxon>
        <taxon>Aquabacterium</taxon>
    </lineage>
</organism>
<accession>A0A4R6R1M6</accession>
<protein>
    <submittedName>
        <fullName evidence="1">Uncharacterized protein</fullName>
    </submittedName>
</protein>
<dbReference type="AlphaFoldDB" id="A0A4R6R1M6"/>
<reference evidence="1 2" key="1">
    <citation type="submission" date="2019-03" db="EMBL/GenBank/DDBJ databases">
        <title>Genomic Encyclopedia of Type Strains, Phase IV (KMG-IV): sequencing the most valuable type-strain genomes for metagenomic binning, comparative biology and taxonomic classification.</title>
        <authorList>
            <person name="Goeker M."/>
        </authorList>
    </citation>
    <scope>NUCLEOTIDE SEQUENCE [LARGE SCALE GENOMIC DNA]</scope>
    <source>
        <strain evidence="1 2">DSM 11901</strain>
    </source>
</reference>